<feature type="domain" description="WDR5-like beta-propeller" evidence="9">
    <location>
        <begin position="188"/>
        <end position="511"/>
    </location>
</feature>
<feature type="repeat" description="WD" evidence="7">
    <location>
        <begin position="379"/>
        <end position="420"/>
    </location>
</feature>
<feature type="compositionally biased region" description="Low complexity" evidence="8">
    <location>
        <begin position="43"/>
        <end position="56"/>
    </location>
</feature>
<gene>
    <name evidence="10" type="ORF">BDZ83DRAFT_578380</name>
</gene>
<dbReference type="PRINTS" id="PR00320">
    <property type="entry name" value="GPROTEINBRPT"/>
</dbReference>
<dbReference type="GO" id="GO:0006325">
    <property type="term" value="P:chromatin organization"/>
    <property type="evidence" value="ECO:0007669"/>
    <property type="project" value="UniProtKB-KW"/>
</dbReference>
<evidence type="ECO:0000256" key="1">
    <source>
        <dbReference type="ARBA" id="ARBA00022574"/>
    </source>
</evidence>
<dbReference type="EMBL" id="JAHMHS010000050">
    <property type="protein sequence ID" value="KAK1724622.1"/>
    <property type="molecule type" value="Genomic_DNA"/>
</dbReference>
<dbReference type="Proteomes" id="UP001244207">
    <property type="component" value="Unassembled WGS sequence"/>
</dbReference>
<feature type="compositionally biased region" description="Low complexity" evidence="8">
    <location>
        <begin position="101"/>
        <end position="110"/>
    </location>
</feature>
<feature type="compositionally biased region" description="Polar residues" evidence="8">
    <location>
        <begin position="151"/>
        <end position="168"/>
    </location>
</feature>
<evidence type="ECO:0000256" key="2">
    <source>
        <dbReference type="ARBA" id="ARBA00022737"/>
    </source>
</evidence>
<dbReference type="CDD" id="cd00200">
    <property type="entry name" value="WD40"/>
    <property type="match status" value="1"/>
</dbReference>
<dbReference type="PANTHER" id="PTHR22847">
    <property type="entry name" value="WD40 REPEAT PROTEIN"/>
    <property type="match status" value="1"/>
</dbReference>
<feature type="repeat" description="WD" evidence="7">
    <location>
        <begin position="336"/>
        <end position="377"/>
    </location>
</feature>
<feature type="repeat" description="WD" evidence="7">
    <location>
        <begin position="294"/>
        <end position="335"/>
    </location>
</feature>
<dbReference type="PROSITE" id="PS00678">
    <property type="entry name" value="WD_REPEATS_1"/>
    <property type="match status" value="2"/>
</dbReference>
<evidence type="ECO:0000313" key="10">
    <source>
        <dbReference type="EMBL" id="KAK1724622.1"/>
    </source>
</evidence>
<accession>A0AAD8UHZ1</accession>
<dbReference type="RefSeq" id="XP_060364677.1">
    <property type="nucleotide sequence ID" value="XM_060505116.1"/>
</dbReference>
<organism evidence="10 11">
    <name type="scientific">Glomerella acutata</name>
    <name type="common">Colletotrichum acutatum</name>
    <dbReference type="NCBI Taxonomy" id="27357"/>
    <lineage>
        <taxon>Eukaryota</taxon>
        <taxon>Fungi</taxon>
        <taxon>Dikarya</taxon>
        <taxon>Ascomycota</taxon>
        <taxon>Pezizomycotina</taxon>
        <taxon>Sordariomycetes</taxon>
        <taxon>Hypocreomycetidae</taxon>
        <taxon>Glomerellales</taxon>
        <taxon>Glomerellaceae</taxon>
        <taxon>Colletotrichum</taxon>
        <taxon>Colletotrichum acutatum species complex</taxon>
    </lineage>
</organism>
<feature type="repeat" description="WD" evidence="7">
    <location>
        <begin position="231"/>
        <end position="272"/>
    </location>
</feature>
<feature type="region of interest" description="Disordered" evidence="8">
    <location>
        <begin position="1"/>
        <end position="181"/>
    </location>
</feature>
<comment type="caution">
    <text evidence="10">The sequence shown here is derived from an EMBL/GenBank/DDBJ whole genome shotgun (WGS) entry which is preliminary data.</text>
</comment>
<proteinExistence type="inferred from homology"/>
<evidence type="ECO:0000256" key="8">
    <source>
        <dbReference type="SAM" id="MobiDB-lite"/>
    </source>
</evidence>
<evidence type="ECO:0000259" key="9">
    <source>
        <dbReference type="Pfam" id="PF25175"/>
    </source>
</evidence>
<feature type="region of interest" description="Disordered" evidence="8">
    <location>
        <begin position="553"/>
        <end position="577"/>
    </location>
</feature>
<evidence type="ECO:0000256" key="7">
    <source>
        <dbReference type="PROSITE-ProRule" id="PRU00221"/>
    </source>
</evidence>
<dbReference type="AlphaFoldDB" id="A0AAD8UHZ1"/>
<dbReference type="Gene3D" id="2.130.10.10">
    <property type="entry name" value="YVTN repeat-like/Quinoprotein amine dehydrogenase"/>
    <property type="match status" value="1"/>
</dbReference>
<dbReference type="PANTHER" id="PTHR22847:SF637">
    <property type="entry name" value="WD REPEAT DOMAIN 5B"/>
    <property type="match status" value="1"/>
</dbReference>
<evidence type="ECO:0000256" key="3">
    <source>
        <dbReference type="ARBA" id="ARBA00023054"/>
    </source>
</evidence>
<evidence type="ECO:0000256" key="4">
    <source>
        <dbReference type="ARBA" id="ARBA00038415"/>
    </source>
</evidence>
<name>A0AAD8UHZ1_GLOAC</name>
<comment type="function">
    <text evidence="6">Involved in mitochondrial fission. Acts as an adapter protein required to form mitochondrial fission complexes. Formation of these complexes is required to promote constriction and fission of the mitochondrial compartment at a late step in mitochondrial division.</text>
</comment>
<dbReference type="InterPro" id="IPR059122">
    <property type="entry name" value="Beta-prop_WDR5-like"/>
</dbReference>
<dbReference type="InterPro" id="IPR019775">
    <property type="entry name" value="WD40_repeat_CS"/>
</dbReference>
<dbReference type="GO" id="GO:0048188">
    <property type="term" value="C:Set1C/COMPASS complex"/>
    <property type="evidence" value="ECO:0007669"/>
    <property type="project" value="TreeGrafter"/>
</dbReference>
<dbReference type="InterPro" id="IPR036322">
    <property type="entry name" value="WD40_repeat_dom_sf"/>
</dbReference>
<dbReference type="Pfam" id="PF25175">
    <property type="entry name" value="Beta-prop_WDR5"/>
    <property type="match status" value="1"/>
</dbReference>
<dbReference type="SUPFAM" id="SSF50978">
    <property type="entry name" value="WD40 repeat-like"/>
    <property type="match status" value="1"/>
</dbReference>
<dbReference type="SMART" id="SM00320">
    <property type="entry name" value="WD40"/>
    <property type="match status" value="7"/>
</dbReference>
<keyword evidence="11" id="KW-1185">Reference proteome</keyword>
<keyword evidence="3" id="KW-0175">Coiled coil</keyword>
<evidence type="ECO:0000313" key="11">
    <source>
        <dbReference type="Proteomes" id="UP001244207"/>
    </source>
</evidence>
<feature type="compositionally biased region" description="Polar residues" evidence="8">
    <location>
        <begin position="26"/>
        <end position="38"/>
    </location>
</feature>
<feature type="compositionally biased region" description="Basic residues" evidence="8">
    <location>
        <begin position="82"/>
        <end position="100"/>
    </location>
</feature>
<sequence>MSDLGSSAAATPLPEPPPKRRKVVAHSTSATPRSSSPDELNDTTRSSTSRRLSTNRGRPSMTPSRSPSEDELNEAAYYSRSSHSKSRSRSHSGSRSRSRTPRSVTASPSRSRSDDDDDDDDEEDESRAGSRSPASTSGGSLSGAVDRRLRLSSTNGGADTGATVTTPMTPGPVKKGPVRPRYEEERVLSGHAGAPASQVRISPDGRWIASASADGTVKTWDAATGEHMDTLVGHMAGVNCVAWSPNSGSLATGSDDKSIRIWDRVTGRPKVTAKGVGHMAKDDAAPAAHPMLPLRGHHNYVMCLAFSPKGNILASGSYDEAVFLWDVRAGRLMRSLPAHSDPVSGIDFSCDGTLVVSCSTDGLIRIWDTYTGQCLRTLVHEDNPAVTSVCFAPNGRFVLAFNLDNSIRLWDYVAGSVKKTYQGHANNRFAIGGCFGLVPGEGAFIASASEDGEIVLWDVVTKEVVQRIPAHKKDSSSHRGGGKGANVCFWVDVNGDVMVSAGQDGRIRIFKRLLGEGEVDAVAAAAAAVAGTETDGAEKTLTNGLAIGEETRGEEVANVNGTEPPIKQEEDIDMAGV</sequence>
<evidence type="ECO:0000256" key="5">
    <source>
        <dbReference type="ARBA" id="ARBA00039789"/>
    </source>
</evidence>
<dbReference type="PROSITE" id="PS50082">
    <property type="entry name" value="WD_REPEATS_2"/>
    <property type="match status" value="6"/>
</dbReference>
<feature type="compositionally biased region" description="Acidic residues" evidence="8">
    <location>
        <begin position="114"/>
        <end position="125"/>
    </location>
</feature>
<dbReference type="GeneID" id="85389015"/>
<dbReference type="GO" id="GO:0042393">
    <property type="term" value="F:histone binding"/>
    <property type="evidence" value="ECO:0007669"/>
    <property type="project" value="TreeGrafter"/>
</dbReference>
<keyword evidence="2" id="KW-0677">Repeat</keyword>
<evidence type="ECO:0000256" key="6">
    <source>
        <dbReference type="ARBA" id="ARBA00043913"/>
    </source>
</evidence>
<dbReference type="InterPro" id="IPR015943">
    <property type="entry name" value="WD40/YVTN_repeat-like_dom_sf"/>
</dbReference>
<dbReference type="PROSITE" id="PS50294">
    <property type="entry name" value="WD_REPEATS_REGION"/>
    <property type="match status" value="4"/>
</dbReference>
<reference evidence="10" key="1">
    <citation type="submission" date="2021-12" db="EMBL/GenBank/DDBJ databases">
        <title>Comparative genomics, transcriptomics and evolutionary studies reveal genomic signatures of adaptation to plant cell wall in hemibiotrophic fungi.</title>
        <authorList>
            <consortium name="DOE Joint Genome Institute"/>
            <person name="Baroncelli R."/>
            <person name="Diaz J.F."/>
            <person name="Benocci T."/>
            <person name="Peng M."/>
            <person name="Battaglia E."/>
            <person name="Haridas S."/>
            <person name="Andreopoulos W."/>
            <person name="Labutti K."/>
            <person name="Pangilinan J."/>
            <person name="Floch G.L."/>
            <person name="Makela M.R."/>
            <person name="Henrissat B."/>
            <person name="Grigoriev I.V."/>
            <person name="Crouch J.A."/>
            <person name="De Vries R.P."/>
            <person name="Sukno S.A."/>
            <person name="Thon M.R."/>
        </authorList>
    </citation>
    <scope>NUCLEOTIDE SEQUENCE</scope>
    <source>
        <strain evidence="10">CBS 112980</strain>
    </source>
</reference>
<protein>
    <recommendedName>
        <fullName evidence="5">Mitochondrial division protein 1</fullName>
    </recommendedName>
</protein>
<comment type="similarity">
    <text evidence="4">Belongs to the WD repeat MDV1/CAF4 family.</text>
</comment>
<dbReference type="FunFam" id="2.130.10.10:FF:000510">
    <property type="entry name" value="WD repeat protein"/>
    <property type="match status" value="1"/>
</dbReference>
<feature type="repeat" description="WD" evidence="7">
    <location>
        <begin position="441"/>
        <end position="467"/>
    </location>
</feature>
<dbReference type="InterPro" id="IPR001680">
    <property type="entry name" value="WD40_rpt"/>
</dbReference>
<dbReference type="InterPro" id="IPR020472">
    <property type="entry name" value="WD40_PAC1"/>
</dbReference>
<feature type="repeat" description="WD" evidence="7">
    <location>
        <begin position="199"/>
        <end position="230"/>
    </location>
</feature>
<keyword evidence="1 7" id="KW-0853">WD repeat</keyword>